<keyword evidence="2" id="KW-1185">Reference proteome</keyword>
<comment type="caution">
    <text evidence="1">The sequence shown here is derived from an EMBL/GenBank/DDBJ whole genome shotgun (WGS) entry which is preliminary data.</text>
</comment>
<dbReference type="Proteomes" id="UP000789920">
    <property type="component" value="Unassembled WGS sequence"/>
</dbReference>
<dbReference type="EMBL" id="CAJVQC010057395">
    <property type="protein sequence ID" value="CAG8797555.1"/>
    <property type="molecule type" value="Genomic_DNA"/>
</dbReference>
<proteinExistence type="predicted"/>
<evidence type="ECO:0000313" key="2">
    <source>
        <dbReference type="Proteomes" id="UP000789920"/>
    </source>
</evidence>
<sequence>MSQANTEYLAIRKRALIDFEKALEFSLKKFNDIQRKDKHIAMAMNQFPLTVLRADVESVLVENEVSGE</sequence>
<gene>
    <name evidence="1" type="ORF">RPERSI_LOCUS20366</name>
</gene>
<evidence type="ECO:0000313" key="1">
    <source>
        <dbReference type="EMBL" id="CAG8797555.1"/>
    </source>
</evidence>
<organism evidence="1 2">
    <name type="scientific">Racocetra persica</name>
    <dbReference type="NCBI Taxonomy" id="160502"/>
    <lineage>
        <taxon>Eukaryota</taxon>
        <taxon>Fungi</taxon>
        <taxon>Fungi incertae sedis</taxon>
        <taxon>Mucoromycota</taxon>
        <taxon>Glomeromycotina</taxon>
        <taxon>Glomeromycetes</taxon>
        <taxon>Diversisporales</taxon>
        <taxon>Gigasporaceae</taxon>
        <taxon>Racocetra</taxon>
    </lineage>
</organism>
<accession>A0ACA9RL00</accession>
<protein>
    <submittedName>
        <fullName evidence="1">19939_t:CDS:1</fullName>
    </submittedName>
</protein>
<reference evidence="1" key="1">
    <citation type="submission" date="2021-06" db="EMBL/GenBank/DDBJ databases">
        <authorList>
            <person name="Kallberg Y."/>
            <person name="Tangrot J."/>
            <person name="Rosling A."/>
        </authorList>
    </citation>
    <scope>NUCLEOTIDE SEQUENCE</scope>
    <source>
        <strain evidence="1">MA461A</strain>
    </source>
</reference>
<name>A0ACA9RL00_9GLOM</name>